<keyword evidence="19" id="KW-1185">Reference proteome</keyword>
<feature type="active site" description="Proton donor; for beta-elimination activity" evidence="15">
    <location>
        <position position="53"/>
    </location>
</feature>
<comment type="caution">
    <text evidence="15">Lacks conserved residue(s) required for the propagation of feature annotation.</text>
</comment>
<evidence type="ECO:0000256" key="5">
    <source>
        <dbReference type="ARBA" id="ARBA00022763"/>
    </source>
</evidence>
<comment type="catalytic activity">
    <reaction evidence="1 15">
        <text>Hydrolysis of DNA containing ring-opened 7-methylguanine residues, releasing 2,6-diamino-4-hydroxy-5-(N-methyl)formamidopyrimidine.</text>
        <dbReference type="EC" id="3.2.2.23"/>
    </reaction>
</comment>
<evidence type="ECO:0000256" key="2">
    <source>
        <dbReference type="ARBA" id="ARBA00009409"/>
    </source>
</evidence>
<dbReference type="SUPFAM" id="SSF46946">
    <property type="entry name" value="S13-like H2TH domain"/>
    <property type="match status" value="1"/>
</dbReference>
<dbReference type="NCBIfam" id="NF002211">
    <property type="entry name" value="PRK01103.1"/>
    <property type="match status" value="1"/>
</dbReference>
<evidence type="ECO:0000259" key="17">
    <source>
        <dbReference type="PROSITE" id="PS51068"/>
    </source>
</evidence>
<dbReference type="CDD" id="cd08966">
    <property type="entry name" value="EcFpg-like_N"/>
    <property type="match status" value="1"/>
</dbReference>
<reference evidence="19" key="1">
    <citation type="journal article" date="2019" name="Int. J. Syst. Evol. Microbiol.">
        <title>The Global Catalogue of Microorganisms (GCM) 10K type strain sequencing project: providing services to taxonomists for standard genome sequencing and annotation.</title>
        <authorList>
            <consortium name="The Broad Institute Genomics Platform"/>
            <consortium name="The Broad Institute Genome Sequencing Center for Infectious Disease"/>
            <person name="Wu L."/>
            <person name="Ma J."/>
        </authorList>
    </citation>
    <scope>NUCLEOTIDE SEQUENCE [LARGE SCALE GENOMIC DNA]</scope>
    <source>
        <strain evidence="19">JCM 14370</strain>
    </source>
</reference>
<evidence type="ECO:0000259" key="16">
    <source>
        <dbReference type="PROSITE" id="PS51066"/>
    </source>
</evidence>
<feature type="binding site" evidence="15">
    <location>
        <position position="100"/>
    </location>
    <ligand>
        <name>DNA</name>
        <dbReference type="ChEBI" id="CHEBI:16991"/>
    </ligand>
</feature>
<feature type="domain" description="Formamidopyrimidine-DNA glycosylase catalytic" evidence="17">
    <location>
        <begin position="2"/>
        <end position="103"/>
    </location>
</feature>
<evidence type="ECO:0000256" key="8">
    <source>
        <dbReference type="ARBA" id="ARBA00022833"/>
    </source>
</evidence>
<gene>
    <name evidence="15 18" type="primary">mutM</name>
    <name evidence="15" type="synonym">fpg</name>
    <name evidence="18" type="ORF">GCM10008938_00050</name>
</gene>
<keyword evidence="7 15" id="KW-0378">Hydrolase</keyword>
<keyword evidence="5 15" id="KW-0227">DNA damage</keyword>
<keyword evidence="11 15" id="KW-0456">Lyase</keyword>
<evidence type="ECO:0000256" key="4">
    <source>
        <dbReference type="ARBA" id="ARBA00022723"/>
    </source>
</evidence>
<dbReference type="SMART" id="SM00898">
    <property type="entry name" value="Fapy_DNA_glyco"/>
    <property type="match status" value="1"/>
</dbReference>
<comment type="cofactor">
    <cofactor evidence="15">
        <name>Zn(2+)</name>
        <dbReference type="ChEBI" id="CHEBI:29105"/>
    </cofactor>
    <text evidence="15">Binds 1 zinc ion per subunit.</text>
</comment>
<evidence type="ECO:0000256" key="15">
    <source>
        <dbReference type="HAMAP-Rule" id="MF_00103"/>
    </source>
</evidence>
<keyword evidence="4 15" id="KW-0479">Metal-binding</keyword>
<feature type="binding site" evidence="15">
    <location>
        <position position="82"/>
    </location>
    <ligand>
        <name>DNA</name>
        <dbReference type="ChEBI" id="CHEBI:16991"/>
    </ligand>
</feature>
<dbReference type="EC" id="3.2.2.23" evidence="15"/>
<evidence type="ECO:0000313" key="18">
    <source>
        <dbReference type="EMBL" id="GGJ17936.1"/>
    </source>
</evidence>
<keyword evidence="12 15" id="KW-0511">Multifunctional enzyme</keyword>
<dbReference type="InterPro" id="IPR015887">
    <property type="entry name" value="DNA_glyclase_Znf_dom_DNA_BS"/>
</dbReference>
<dbReference type="Pfam" id="PF06827">
    <property type="entry name" value="zf-FPG_IleRS"/>
    <property type="match status" value="1"/>
</dbReference>
<dbReference type="InterPro" id="IPR010979">
    <property type="entry name" value="Ribosomal_uS13-like_H2TH"/>
</dbReference>
<dbReference type="InterPro" id="IPR012319">
    <property type="entry name" value="FPG_cat"/>
</dbReference>
<evidence type="ECO:0000256" key="1">
    <source>
        <dbReference type="ARBA" id="ARBA00001668"/>
    </source>
</evidence>
<feature type="active site" description="Proton donor; for delta-elimination activity" evidence="15">
    <location>
        <position position="251"/>
    </location>
</feature>
<comment type="catalytic activity">
    <reaction evidence="14 15">
        <text>2'-deoxyribonucleotide-(2'-deoxyribose 5'-phosphate)-2'-deoxyribonucleotide-DNA = a 3'-end 2'-deoxyribonucleotide-(2,3-dehydro-2,3-deoxyribose 5'-phosphate)-DNA + a 5'-end 5'-phospho-2'-deoxyribonucleoside-DNA + H(+)</text>
        <dbReference type="Rhea" id="RHEA:66592"/>
        <dbReference type="Rhea" id="RHEA-COMP:13180"/>
        <dbReference type="Rhea" id="RHEA-COMP:16897"/>
        <dbReference type="Rhea" id="RHEA-COMP:17067"/>
        <dbReference type="ChEBI" id="CHEBI:15378"/>
        <dbReference type="ChEBI" id="CHEBI:136412"/>
        <dbReference type="ChEBI" id="CHEBI:157695"/>
        <dbReference type="ChEBI" id="CHEBI:167181"/>
        <dbReference type="EC" id="4.2.99.18"/>
    </reaction>
</comment>
<comment type="function">
    <text evidence="15">Involved in base excision repair of DNA damaged by oxidation or by mutagenic agents. Acts as DNA glycosylase that recognizes and removes damaged bases. Has a preference for oxidized purines, such as 7,8-dihydro-8-oxoguanine (8-oxoG). Has AP (apurinic/apyrimidinic) lyase activity and introduces nicks in the DNA strand. Cleaves the DNA backbone by beta-delta elimination to generate a single-strand break at the site of the removed base with both 3'- and 5'-phosphates.</text>
</comment>
<dbReference type="InterPro" id="IPR035937">
    <property type="entry name" value="FPG_N"/>
</dbReference>
<organism evidence="18 19">
    <name type="scientific">Deinococcus roseus</name>
    <dbReference type="NCBI Taxonomy" id="392414"/>
    <lineage>
        <taxon>Bacteria</taxon>
        <taxon>Thermotogati</taxon>
        <taxon>Deinococcota</taxon>
        <taxon>Deinococci</taxon>
        <taxon>Deinococcales</taxon>
        <taxon>Deinococcaceae</taxon>
        <taxon>Deinococcus</taxon>
    </lineage>
</organism>
<evidence type="ECO:0000256" key="12">
    <source>
        <dbReference type="ARBA" id="ARBA00023268"/>
    </source>
</evidence>
<evidence type="ECO:0000256" key="7">
    <source>
        <dbReference type="ARBA" id="ARBA00022801"/>
    </source>
</evidence>
<feature type="active site" description="Schiff-base intermediate with DNA" evidence="15">
    <location>
        <position position="2"/>
    </location>
</feature>
<evidence type="ECO:0000256" key="3">
    <source>
        <dbReference type="ARBA" id="ARBA00011245"/>
    </source>
</evidence>
<dbReference type="Gene3D" id="3.20.190.10">
    <property type="entry name" value="MutM-like, N-terminal"/>
    <property type="match status" value="1"/>
</dbReference>
<sequence>MPELPEVETTRKLIEPFVLGQVIEAIDHEKNHRYTDLANVVGKRITELTRRGKYIIAHFEEPLEMIVHLGMTGGFRLQEGKHTRVTLKTAKGTVYFQDARKFGKWQVVPKGEYAALPTLHEMGPEPLSDDFKLEDFVKEMRHAGKVKPHLMSQKPVAGLGNIYADEALWHAQIHPEAVNLSEEQSTRLYHAIRQVIARAVEAGGSTLSDQTYAQLDGNPGYFQLDHVAYARDGKPCKRCGTPLEKYWLAQRGTHYCPTCQKL</sequence>
<comment type="similarity">
    <text evidence="2 15">Belongs to the FPG family.</text>
</comment>
<dbReference type="PROSITE" id="PS51068">
    <property type="entry name" value="FPG_CAT"/>
    <property type="match status" value="1"/>
</dbReference>
<evidence type="ECO:0000256" key="10">
    <source>
        <dbReference type="ARBA" id="ARBA00023204"/>
    </source>
</evidence>
<dbReference type="Pfam" id="PF01149">
    <property type="entry name" value="Fapy_DNA_glyco"/>
    <property type="match status" value="1"/>
</dbReference>
<dbReference type="InterPro" id="IPR020629">
    <property type="entry name" value="FPG_Glyclase"/>
</dbReference>
<keyword evidence="9 15" id="KW-0238">DNA-binding</keyword>
<dbReference type="NCBIfam" id="TIGR00577">
    <property type="entry name" value="fpg"/>
    <property type="match status" value="1"/>
</dbReference>
<dbReference type="SUPFAM" id="SSF81624">
    <property type="entry name" value="N-terminal domain of MutM-like DNA repair proteins"/>
    <property type="match status" value="1"/>
</dbReference>
<evidence type="ECO:0000256" key="14">
    <source>
        <dbReference type="ARBA" id="ARBA00044632"/>
    </source>
</evidence>
<dbReference type="HAMAP" id="MF_00103">
    <property type="entry name" value="Fapy_DNA_glycosyl"/>
    <property type="match status" value="1"/>
</dbReference>
<dbReference type="Proteomes" id="UP000632222">
    <property type="component" value="Unassembled WGS sequence"/>
</dbReference>
<dbReference type="InterPro" id="IPR010663">
    <property type="entry name" value="Znf_FPG/IleRS"/>
</dbReference>
<dbReference type="PANTHER" id="PTHR22993">
    <property type="entry name" value="FORMAMIDOPYRIMIDINE-DNA GLYCOSYLASE"/>
    <property type="match status" value="1"/>
</dbReference>
<feature type="domain" description="FPG-type" evidence="16">
    <location>
        <begin position="227"/>
        <end position="261"/>
    </location>
</feature>
<dbReference type="PANTHER" id="PTHR22993:SF9">
    <property type="entry name" value="FORMAMIDOPYRIMIDINE-DNA GLYCOSYLASE"/>
    <property type="match status" value="1"/>
</dbReference>
<keyword evidence="10 15" id="KW-0234">DNA repair</keyword>
<dbReference type="InterPro" id="IPR015886">
    <property type="entry name" value="H2TH_FPG"/>
</dbReference>
<dbReference type="Gene3D" id="1.10.8.50">
    <property type="match status" value="1"/>
</dbReference>
<protein>
    <recommendedName>
        <fullName evidence="15">Formamidopyrimidine-DNA glycosylase</fullName>
        <shortName evidence="15">Fapy-DNA glycosylase</shortName>
        <ecNumber evidence="15">3.2.2.23</ecNumber>
    </recommendedName>
    <alternativeName>
        <fullName evidence="15">DNA-(apurinic or apyrimidinic site) lyase MutM</fullName>
        <shortName evidence="15">AP lyase MutM</shortName>
        <ecNumber evidence="15">4.2.99.18</ecNumber>
    </alternativeName>
</protein>
<keyword evidence="6 15" id="KW-0863">Zinc-finger</keyword>
<evidence type="ECO:0000256" key="6">
    <source>
        <dbReference type="ARBA" id="ARBA00022771"/>
    </source>
</evidence>
<keyword evidence="13 15" id="KW-0326">Glycosidase</keyword>
<evidence type="ECO:0000256" key="11">
    <source>
        <dbReference type="ARBA" id="ARBA00023239"/>
    </source>
</evidence>
<dbReference type="RefSeq" id="WP_188997938.1">
    <property type="nucleotide sequence ID" value="NZ_BMOD01000001.1"/>
</dbReference>
<feature type="active site" description="Proton donor" evidence="15">
    <location>
        <position position="3"/>
    </location>
</feature>
<name>A0ABQ2CU96_9DEIO</name>
<dbReference type="EMBL" id="BMOD01000001">
    <property type="protein sequence ID" value="GGJ17936.1"/>
    <property type="molecule type" value="Genomic_DNA"/>
</dbReference>
<dbReference type="PROSITE" id="PS01242">
    <property type="entry name" value="ZF_FPG_1"/>
    <property type="match status" value="1"/>
</dbReference>
<proteinExistence type="inferred from homology"/>
<dbReference type="PROSITE" id="PS51066">
    <property type="entry name" value="ZF_FPG_2"/>
    <property type="match status" value="1"/>
</dbReference>
<comment type="caution">
    <text evidence="18">The sequence shown here is derived from an EMBL/GenBank/DDBJ whole genome shotgun (WGS) entry which is preliminary data.</text>
</comment>
<dbReference type="SUPFAM" id="SSF57716">
    <property type="entry name" value="Glucocorticoid receptor-like (DNA-binding domain)"/>
    <property type="match status" value="1"/>
</dbReference>
<evidence type="ECO:0000256" key="13">
    <source>
        <dbReference type="ARBA" id="ARBA00023295"/>
    </source>
</evidence>
<dbReference type="Pfam" id="PF06831">
    <property type="entry name" value="H2TH"/>
    <property type="match status" value="1"/>
</dbReference>
<evidence type="ECO:0000313" key="19">
    <source>
        <dbReference type="Proteomes" id="UP000632222"/>
    </source>
</evidence>
<dbReference type="InterPro" id="IPR000214">
    <property type="entry name" value="Znf_DNA_glyclase/AP_lyase"/>
</dbReference>
<dbReference type="SMART" id="SM01232">
    <property type="entry name" value="H2TH"/>
    <property type="match status" value="1"/>
</dbReference>
<accession>A0ABQ2CU96</accession>
<keyword evidence="8 15" id="KW-0862">Zinc</keyword>
<evidence type="ECO:0000256" key="9">
    <source>
        <dbReference type="ARBA" id="ARBA00023125"/>
    </source>
</evidence>
<dbReference type="EC" id="4.2.99.18" evidence="15"/>
<comment type="subunit">
    <text evidence="3 15">Monomer.</text>
</comment>